<dbReference type="Pfam" id="PF01119">
    <property type="entry name" value="DNA_mis_repair"/>
    <property type="match status" value="1"/>
</dbReference>
<dbReference type="GO" id="GO:0006298">
    <property type="term" value="P:mismatch repair"/>
    <property type="evidence" value="ECO:0007669"/>
    <property type="project" value="InterPro"/>
</dbReference>
<dbReference type="Proteomes" id="UP001497623">
    <property type="component" value="Unassembled WGS sequence"/>
</dbReference>
<dbReference type="InterPro" id="IPR013507">
    <property type="entry name" value="DNA_mismatch_S5_2-like"/>
</dbReference>
<accession>A0AAV2QWS1</accession>
<evidence type="ECO:0000256" key="3">
    <source>
        <dbReference type="ARBA" id="ARBA00022763"/>
    </source>
</evidence>
<dbReference type="SMART" id="SM01340">
    <property type="entry name" value="DNA_mis_repair"/>
    <property type="match status" value="1"/>
</dbReference>
<dbReference type="GO" id="GO:0032389">
    <property type="term" value="C:MutLalpha complex"/>
    <property type="evidence" value="ECO:0007669"/>
    <property type="project" value="TreeGrafter"/>
</dbReference>
<dbReference type="InterPro" id="IPR014721">
    <property type="entry name" value="Ribsml_uS5_D2-typ_fold_subgr"/>
</dbReference>
<evidence type="ECO:0000256" key="2">
    <source>
        <dbReference type="ARBA" id="ARBA00006082"/>
    </source>
</evidence>
<keyword evidence="3" id="KW-0227">DNA damage</keyword>
<evidence type="ECO:0000256" key="7">
    <source>
        <dbReference type="SAM" id="SignalP"/>
    </source>
</evidence>
<dbReference type="CDD" id="cd03483">
    <property type="entry name" value="MutL_Trans_MLH1"/>
    <property type="match status" value="1"/>
</dbReference>
<name>A0AAV2QWS1_MEGNR</name>
<dbReference type="GO" id="GO:0030983">
    <property type="term" value="F:mismatched DNA binding"/>
    <property type="evidence" value="ECO:0007669"/>
    <property type="project" value="InterPro"/>
</dbReference>
<comment type="caution">
    <text evidence="9">The sequence shown here is derived from an EMBL/GenBank/DDBJ whole genome shotgun (WGS) entry which is preliminary data.</text>
</comment>
<feature type="region of interest" description="Disordered" evidence="6">
    <location>
        <begin position="350"/>
        <end position="424"/>
    </location>
</feature>
<sequence length="424" mass="47503">IKSFDLVMIVMNATISMVLCCNNCSRDILIYILFCPSIEIDIDCGRARFNLFHFYFNYSYGMFKACLAISCSRIICNLIKELSSITELTSYGLIGLSKKPIHFICKILIVVDLKDCVNCTKRASYIDSRPQGNPKPCAGNQGTQITVEDLFYNIATRRKALKSTVEEHSKIAEVVGRYAIHNAPVGFTLKKVGESSTDIRTPSNSTTVDNIRSIYGPSVAKELLEIKCEDDALKFKSSGYISNANYCTKKCIFLLFINHRLVDSTNLRKAIETIYSSYLPKNGHPFIYLSLEIEPHLVDVNVHPTKHEVHFLNEDAIIEKIQKGVETRLLGCNSSRTFYTQALLPGAIASASTETEDSKGSGSKGVKAEKKDKDKDRVYDHQMIRTDSRDQKLDKFLSKSVNESSSETDISENKSTTADDKANR</sequence>
<dbReference type="Gene3D" id="3.30.230.10">
    <property type="match status" value="1"/>
</dbReference>
<evidence type="ECO:0000256" key="6">
    <source>
        <dbReference type="SAM" id="MobiDB-lite"/>
    </source>
</evidence>
<feature type="non-terminal residue" evidence="9">
    <location>
        <position position="1"/>
    </location>
</feature>
<feature type="non-terminal residue" evidence="9">
    <location>
        <position position="424"/>
    </location>
</feature>
<keyword evidence="5" id="KW-0539">Nucleus</keyword>
<feature type="chain" id="PRO_5043965713" description="DNA mismatch repair protein S5 domain-containing protein" evidence="7">
    <location>
        <begin position="21"/>
        <end position="424"/>
    </location>
</feature>
<keyword evidence="4" id="KW-0234">DNA repair</keyword>
<dbReference type="Gene3D" id="3.30.565.10">
    <property type="entry name" value="Histidine kinase-like ATPase, C-terminal domain"/>
    <property type="match status" value="1"/>
</dbReference>
<keyword evidence="10" id="KW-1185">Reference proteome</keyword>
<dbReference type="GO" id="GO:0005524">
    <property type="term" value="F:ATP binding"/>
    <property type="evidence" value="ECO:0007669"/>
    <property type="project" value="InterPro"/>
</dbReference>
<dbReference type="SUPFAM" id="SSF55874">
    <property type="entry name" value="ATPase domain of HSP90 chaperone/DNA topoisomerase II/histidine kinase"/>
    <property type="match status" value="1"/>
</dbReference>
<evidence type="ECO:0000256" key="1">
    <source>
        <dbReference type="ARBA" id="ARBA00004123"/>
    </source>
</evidence>
<protein>
    <recommendedName>
        <fullName evidence="8">DNA mismatch repair protein S5 domain-containing protein</fullName>
    </recommendedName>
</protein>
<evidence type="ECO:0000256" key="5">
    <source>
        <dbReference type="ARBA" id="ARBA00023242"/>
    </source>
</evidence>
<feature type="signal peptide" evidence="7">
    <location>
        <begin position="1"/>
        <end position="20"/>
    </location>
</feature>
<dbReference type="InterPro" id="IPR002099">
    <property type="entry name" value="MutL/Mlh/PMS"/>
</dbReference>
<dbReference type="GO" id="GO:0140664">
    <property type="term" value="F:ATP-dependent DNA damage sensor activity"/>
    <property type="evidence" value="ECO:0007669"/>
    <property type="project" value="InterPro"/>
</dbReference>
<dbReference type="GO" id="GO:0016887">
    <property type="term" value="F:ATP hydrolysis activity"/>
    <property type="evidence" value="ECO:0007669"/>
    <property type="project" value="InterPro"/>
</dbReference>
<feature type="compositionally biased region" description="Polar residues" evidence="6">
    <location>
        <begin position="399"/>
        <end position="416"/>
    </location>
</feature>
<dbReference type="EMBL" id="CAXKWB010012746">
    <property type="protein sequence ID" value="CAL4105329.1"/>
    <property type="molecule type" value="Genomic_DNA"/>
</dbReference>
<evidence type="ECO:0000313" key="9">
    <source>
        <dbReference type="EMBL" id="CAL4105329.1"/>
    </source>
</evidence>
<evidence type="ECO:0000259" key="8">
    <source>
        <dbReference type="SMART" id="SM01340"/>
    </source>
</evidence>
<dbReference type="AlphaFoldDB" id="A0AAV2QWS1"/>
<dbReference type="InterPro" id="IPR020568">
    <property type="entry name" value="Ribosomal_Su5_D2-typ_SF"/>
</dbReference>
<dbReference type="PANTHER" id="PTHR10073">
    <property type="entry name" value="DNA MISMATCH REPAIR PROTEIN MLH, PMS, MUTL"/>
    <property type="match status" value="1"/>
</dbReference>
<dbReference type="PANTHER" id="PTHR10073:SF12">
    <property type="entry name" value="DNA MISMATCH REPAIR PROTEIN MLH1"/>
    <property type="match status" value="1"/>
</dbReference>
<dbReference type="FunFam" id="3.30.230.10:FF:000014">
    <property type="entry name" value="DNA mismatch repair protein Mlh1"/>
    <property type="match status" value="1"/>
</dbReference>
<comment type="subcellular location">
    <subcellularLocation>
        <location evidence="1">Nucleus</location>
    </subcellularLocation>
</comment>
<gene>
    <name evidence="9" type="ORF">MNOR_LOCUS18069</name>
</gene>
<dbReference type="NCBIfam" id="TIGR00585">
    <property type="entry name" value="mutl"/>
    <property type="match status" value="1"/>
</dbReference>
<keyword evidence="7" id="KW-0732">Signal</keyword>
<feature type="compositionally biased region" description="Basic and acidic residues" evidence="6">
    <location>
        <begin position="366"/>
        <end position="397"/>
    </location>
</feature>
<evidence type="ECO:0000256" key="4">
    <source>
        <dbReference type="ARBA" id="ARBA00023204"/>
    </source>
</evidence>
<organism evidence="9 10">
    <name type="scientific">Meganyctiphanes norvegica</name>
    <name type="common">Northern krill</name>
    <name type="synonym">Thysanopoda norvegica</name>
    <dbReference type="NCBI Taxonomy" id="48144"/>
    <lineage>
        <taxon>Eukaryota</taxon>
        <taxon>Metazoa</taxon>
        <taxon>Ecdysozoa</taxon>
        <taxon>Arthropoda</taxon>
        <taxon>Crustacea</taxon>
        <taxon>Multicrustacea</taxon>
        <taxon>Malacostraca</taxon>
        <taxon>Eumalacostraca</taxon>
        <taxon>Eucarida</taxon>
        <taxon>Euphausiacea</taxon>
        <taxon>Euphausiidae</taxon>
        <taxon>Meganyctiphanes</taxon>
    </lineage>
</organism>
<feature type="domain" description="DNA mismatch repair protein S5" evidence="8">
    <location>
        <begin position="211"/>
        <end position="330"/>
    </location>
</feature>
<dbReference type="SUPFAM" id="SSF54211">
    <property type="entry name" value="Ribosomal protein S5 domain 2-like"/>
    <property type="match status" value="1"/>
</dbReference>
<comment type="similarity">
    <text evidence="2">Belongs to the DNA mismatch repair MutL/HexB family.</text>
</comment>
<dbReference type="InterPro" id="IPR038973">
    <property type="entry name" value="MutL/Mlh/Pms-like"/>
</dbReference>
<reference evidence="9 10" key="1">
    <citation type="submission" date="2024-05" db="EMBL/GenBank/DDBJ databases">
        <authorList>
            <person name="Wallberg A."/>
        </authorList>
    </citation>
    <scope>NUCLEOTIDE SEQUENCE [LARGE SCALE GENOMIC DNA]</scope>
</reference>
<evidence type="ECO:0000313" key="10">
    <source>
        <dbReference type="Proteomes" id="UP001497623"/>
    </source>
</evidence>
<proteinExistence type="inferred from homology"/>
<dbReference type="InterPro" id="IPR036890">
    <property type="entry name" value="HATPase_C_sf"/>
</dbReference>